<dbReference type="AlphaFoldDB" id="A0A8H6CJB6"/>
<dbReference type="GeneID" id="59294657"/>
<dbReference type="Proteomes" id="UP000578531">
    <property type="component" value="Unassembled WGS sequence"/>
</dbReference>
<evidence type="ECO:0000313" key="2">
    <source>
        <dbReference type="EMBL" id="KAF6224558.1"/>
    </source>
</evidence>
<dbReference type="RefSeq" id="XP_037158256.1">
    <property type="nucleotide sequence ID" value="XM_037314854.1"/>
</dbReference>
<dbReference type="EMBL" id="JACCJC010000118">
    <property type="protein sequence ID" value="KAF6224558.1"/>
    <property type="molecule type" value="Genomic_DNA"/>
</dbReference>
<evidence type="ECO:0000313" key="3">
    <source>
        <dbReference type="Proteomes" id="UP000578531"/>
    </source>
</evidence>
<feature type="compositionally biased region" description="Basic residues" evidence="1">
    <location>
        <begin position="298"/>
        <end position="311"/>
    </location>
</feature>
<gene>
    <name evidence="2" type="ORF">HO173_013025</name>
</gene>
<comment type="caution">
    <text evidence="2">The sequence shown here is derived from an EMBL/GenBank/DDBJ whole genome shotgun (WGS) entry which is preliminary data.</text>
</comment>
<feature type="region of interest" description="Disordered" evidence="1">
    <location>
        <begin position="294"/>
        <end position="325"/>
    </location>
</feature>
<reference evidence="2 3" key="1">
    <citation type="journal article" date="2020" name="Genomics">
        <title>Complete, high-quality genomes from long-read metagenomic sequencing of two wolf lichen thalli reveals enigmatic genome architecture.</title>
        <authorList>
            <person name="McKenzie S.K."/>
            <person name="Walston R.F."/>
            <person name="Allen J.L."/>
        </authorList>
    </citation>
    <scope>NUCLEOTIDE SEQUENCE [LARGE SCALE GENOMIC DNA]</scope>
    <source>
        <strain evidence="2">WasteWater2</strain>
    </source>
</reference>
<dbReference type="OrthoDB" id="5377466at2759"/>
<organism evidence="2 3">
    <name type="scientific">Letharia columbiana</name>
    <dbReference type="NCBI Taxonomy" id="112416"/>
    <lineage>
        <taxon>Eukaryota</taxon>
        <taxon>Fungi</taxon>
        <taxon>Dikarya</taxon>
        <taxon>Ascomycota</taxon>
        <taxon>Pezizomycotina</taxon>
        <taxon>Lecanoromycetes</taxon>
        <taxon>OSLEUM clade</taxon>
        <taxon>Lecanoromycetidae</taxon>
        <taxon>Lecanorales</taxon>
        <taxon>Lecanorineae</taxon>
        <taxon>Parmeliaceae</taxon>
        <taxon>Letharia</taxon>
    </lineage>
</organism>
<keyword evidence="3" id="KW-1185">Reference proteome</keyword>
<evidence type="ECO:0000256" key="1">
    <source>
        <dbReference type="SAM" id="MobiDB-lite"/>
    </source>
</evidence>
<protein>
    <submittedName>
        <fullName evidence="2">Uncharacterized protein</fullName>
    </submittedName>
</protein>
<accession>A0A8H6CJB6</accession>
<name>A0A8H6CJB6_9LECA</name>
<sequence>MDPRLDLRGRPWRLDSEWALGMTVGAFMWMQEPPFVLDRARYAISSDQQSRNFEQAVFVPDFEVATTNSQLEPGMKESYPLLPFRALEEICLPGAIQQRWEASIAASKSAEWRLWFKTLDQTQQKAHVQSLAKRNKDTFWAGLWLEYEEWSKPRHARCIAAATRALVIFERENVMRQMREAQKSVNVRRARRLERYGFSAMEPEDLPEAEPLSAPLTPHDIVSLRLRLTPCYFRLPASTFRFATQIFSGKSYEEAVTEQKANFHSWTNESKVRRIEGHPDFVVWGNIAVHKDAVPKLTPKKKQPQTGKHRYQDKQSSSPETETKARVPDIVDTRLTLMGSPSRYRLRPIRWTICHRPVWEFLPQATEALVGKVGITVMEARGVGFAMARLEMLEREVPKVRGLGAANSPGPRFWIMDAWGERSIGGRGGTRVSG</sequence>
<proteinExistence type="predicted"/>